<evidence type="ECO:0000313" key="2">
    <source>
        <dbReference type="EMBL" id="VEL38316.1"/>
    </source>
</evidence>
<dbReference type="Proteomes" id="UP000784294">
    <property type="component" value="Unassembled WGS sequence"/>
</dbReference>
<keyword evidence="1" id="KW-0812">Transmembrane</keyword>
<keyword evidence="1" id="KW-0472">Membrane</keyword>
<gene>
    <name evidence="2" type="ORF">PXEA_LOCUS31756</name>
</gene>
<dbReference type="EMBL" id="CAAALY010257530">
    <property type="protein sequence ID" value="VEL38316.1"/>
    <property type="molecule type" value="Genomic_DNA"/>
</dbReference>
<keyword evidence="3" id="KW-1185">Reference proteome</keyword>
<reference evidence="2" key="1">
    <citation type="submission" date="2018-11" db="EMBL/GenBank/DDBJ databases">
        <authorList>
            <consortium name="Pathogen Informatics"/>
        </authorList>
    </citation>
    <scope>NUCLEOTIDE SEQUENCE</scope>
</reference>
<dbReference type="AlphaFoldDB" id="A0A3S5C6D7"/>
<keyword evidence="1" id="KW-1133">Transmembrane helix</keyword>
<evidence type="ECO:0000313" key="3">
    <source>
        <dbReference type="Proteomes" id="UP000784294"/>
    </source>
</evidence>
<proteinExistence type="predicted"/>
<comment type="caution">
    <text evidence="2">The sequence shown here is derived from an EMBL/GenBank/DDBJ whole genome shotgun (WGS) entry which is preliminary data.</text>
</comment>
<organism evidence="2 3">
    <name type="scientific">Protopolystoma xenopodis</name>
    <dbReference type="NCBI Taxonomy" id="117903"/>
    <lineage>
        <taxon>Eukaryota</taxon>
        <taxon>Metazoa</taxon>
        <taxon>Spiralia</taxon>
        <taxon>Lophotrochozoa</taxon>
        <taxon>Platyhelminthes</taxon>
        <taxon>Monogenea</taxon>
        <taxon>Polyopisthocotylea</taxon>
        <taxon>Polystomatidea</taxon>
        <taxon>Polystomatidae</taxon>
        <taxon>Protopolystoma</taxon>
    </lineage>
</organism>
<protein>
    <submittedName>
        <fullName evidence="2">Uncharacterized protein</fullName>
    </submittedName>
</protein>
<name>A0A3S5C6D7_9PLAT</name>
<evidence type="ECO:0000256" key="1">
    <source>
        <dbReference type="SAM" id="Phobius"/>
    </source>
</evidence>
<feature type="transmembrane region" description="Helical" evidence="1">
    <location>
        <begin position="72"/>
        <end position="90"/>
    </location>
</feature>
<accession>A0A3S5C6D7</accession>
<sequence>MVSPNVQSLSPVAVSGLFDPLSASSPRCQDDFEDTSAKDGDNSRWPAKKMFRNVVTFSLEVSVGRLDEITCHIFIIIIIIILVAVVVVLARPAASSSLSPPIEISLATWYLFLRLTCFSEPGSDSAGPSSLYLSFSLPSAHSLFIDPSPPIICALRLAGATSSSASLAGASDPASVSDPRQTQSPEAGLRGLERWLTLTGCLRQQPAAPSPSRAAHASTAEDRLGYGCRGEQCAAETCCKHVF</sequence>